<dbReference type="UniPathway" id="UPA00061">
    <property type="reaction ID" value="UER00516"/>
</dbReference>
<dbReference type="PANTHER" id="PTHR43463">
    <property type="entry name" value="NICOTINATE-NUCLEOTIDE--DIMETHYLBENZIMIDAZOLE PHOSPHORIBOSYLTRANSFERASE"/>
    <property type="match status" value="1"/>
</dbReference>
<sequence length="347" mass="36703">MQQHQRKQWRIPPVDTQMEEKARKHVDQLTKPTGALGDLEELVVRLAGITGQVFSDISKKGVAIFCADHGVTVEGVSAYPAEVTGLMIGNFSRGKAAVNVLAQRFQSEVAVVDVGSRLPKPPEGVLERKVRSGTANMAQGPAMTRQEAEEALQAGADLASSWKGAGLQLTAVGEMGIGNTTSASAVAACLTGKPVRRLIGRGTGLDEEGVRRKGEVITRSLQVNRPDPRDPLDVLTKVGGLELAAMAGFMLEASHLRLPVVLDGLITTAAALAAVRMEPRVRSYLFASHQSAEPGHALLLEALDMRPLISAGMRLGEGSGAVLAFPLFDAAVATAREMATFAELGME</sequence>
<dbReference type="NCBIfam" id="NF000996">
    <property type="entry name" value="PRK00105.1"/>
    <property type="match status" value="1"/>
</dbReference>
<keyword evidence="6 11" id="KW-0169">Cobalamin biosynthesis</keyword>
<evidence type="ECO:0000256" key="7">
    <source>
        <dbReference type="ARBA" id="ARBA00022676"/>
    </source>
</evidence>
<name>A0A1G6KC56_9BACL</name>
<comment type="catalytic activity">
    <reaction evidence="10 11">
        <text>5,6-dimethylbenzimidazole + nicotinate beta-D-ribonucleotide = alpha-ribazole 5'-phosphate + nicotinate + H(+)</text>
        <dbReference type="Rhea" id="RHEA:11196"/>
        <dbReference type="ChEBI" id="CHEBI:15378"/>
        <dbReference type="ChEBI" id="CHEBI:15890"/>
        <dbReference type="ChEBI" id="CHEBI:32544"/>
        <dbReference type="ChEBI" id="CHEBI:57502"/>
        <dbReference type="ChEBI" id="CHEBI:57918"/>
        <dbReference type="EC" id="2.4.2.21"/>
    </reaction>
</comment>
<protein>
    <recommendedName>
        <fullName evidence="5 11">Nicotinate-nucleotide--dimethylbenzimidazole phosphoribosyltransferase</fullName>
        <shortName evidence="11">NN:DBI PRT</shortName>
        <ecNumber evidence="4 11">2.4.2.21</ecNumber>
    </recommendedName>
    <alternativeName>
        <fullName evidence="9 11">N(1)-alpha-phosphoribosyltransferase</fullName>
    </alternativeName>
</protein>
<evidence type="ECO:0000256" key="6">
    <source>
        <dbReference type="ARBA" id="ARBA00022573"/>
    </source>
</evidence>
<dbReference type="PANTHER" id="PTHR43463:SF1">
    <property type="entry name" value="NICOTINATE-NUCLEOTIDE--DIMETHYLBENZIMIDAZOLE PHOSPHORIBOSYLTRANSFERASE"/>
    <property type="match status" value="1"/>
</dbReference>
<dbReference type="Pfam" id="PF02277">
    <property type="entry name" value="DBI_PRT"/>
    <property type="match status" value="1"/>
</dbReference>
<keyword evidence="7 11" id="KW-0328">Glycosyltransferase</keyword>
<evidence type="ECO:0000256" key="11">
    <source>
        <dbReference type="HAMAP-Rule" id="MF_00230"/>
    </source>
</evidence>
<dbReference type="NCBIfam" id="TIGR03160">
    <property type="entry name" value="cobT_DBIPRT"/>
    <property type="match status" value="1"/>
</dbReference>
<comment type="similarity">
    <text evidence="3 11">Belongs to the CobT family.</text>
</comment>
<dbReference type="Proteomes" id="UP000199387">
    <property type="component" value="Unassembled WGS sequence"/>
</dbReference>
<comment type="function">
    <text evidence="1 11">Catalyzes the synthesis of alpha-ribazole-5'-phosphate from nicotinate mononucleotide (NAMN) and 5,6-dimethylbenzimidazole (DMB).</text>
</comment>
<dbReference type="HAMAP" id="MF_00230">
    <property type="entry name" value="CobT"/>
    <property type="match status" value="1"/>
</dbReference>
<comment type="pathway">
    <text evidence="2 11">Nucleoside biosynthesis; alpha-ribazole biosynthesis; alpha-ribazole from 5,6-dimethylbenzimidazole: step 1/2.</text>
</comment>
<reference evidence="12 13" key="1">
    <citation type="submission" date="2016-10" db="EMBL/GenBank/DDBJ databases">
        <authorList>
            <person name="de Groot N.N."/>
        </authorList>
    </citation>
    <scope>NUCLEOTIDE SEQUENCE [LARGE SCALE GENOMIC DNA]</scope>
    <source>
        <strain evidence="12 13">DSM 45514</strain>
    </source>
</reference>
<evidence type="ECO:0000256" key="1">
    <source>
        <dbReference type="ARBA" id="ARBA00002197"/>
    </source>
</evidence>
<keyword evidence="13" id="KW-1185">Reference proteome</keyword>
<evidence type="ECO:0000313" key="13">
    <source>
        <dbReference type="Proteomes" id="UP000199387"/>
    </source>
</evidence>
<dbReference type="Gene3D" id="3.40.50.10210">
    <property type="match status" value="1"/>
</dbReference>
<evidence type="ECO:0000313" key="12">
    <source>
        <dbReference type="EMBL" id="SDC28662.1"/>
    </source>
</evidence>
<evidence type="ECO:0000256" key="4">
    <source>
        <dbReference type="ARBA" id="ARBA00011991"/>
    </source>
</evidence>
<dbReference type="STRING" id="1236220.SAMN04488112_105181"/>
<organism evidence="12 13">
    <name type="scientific">Melghirimyces thermohalophilus</name>
    <dbReference type="NCBI Taxonomy" id="1236220"/>
    <lineage>
        <taxon>Bacteria</taxon>
        <taxon>Bacillati</taxon>
        <taxon>Bacillota</taxon>
        <taxon>Bacilli</taxon>
        <taxon>Bacillales</taxon>
        <taxon>Thermoactinomycetaceae</taxon>
        <taxon>Melghirimyces</taxon>
    </lineage>
</organism>
<dbReference type="EC" id="2.4.2.21" evidence="4 11"/>
<dbReference type="InterPro" id="IPR023195">
    <property type="entry name" value="Nict_dMeBzImd_PRibTrfase_N"/>
</dbReference>
<dbReference type="GO" id="GO:0009236">
    <property type="term" value="P:cobalamin biosynthetic process"/>
    <property type="evidence" value="ECO:0007669"/>
    <property type="project" value="UniProtKB-UniRule"/>
</dbReference>
<dbReference type="AlphaFoldDB" id="A0A1G6KC56"/>
<evidence type="ECO:0000256" key="3">
    <source>
        <dbReference type="ARBA" id="ARBA00007110"/>
    </source>
</evidence>
<dbReference type="OrthoDB" id="9781491at2"/>
<dbReference type="CDD" id="cd02439">
    <property type="entry name" value="DMB-PRT_CobT"/>
    <property type="match status" value="1"/>
</dbReference>
<dbReference type="EMBL" id="FMZA01000005">
    <property type="protein sequence ID" value="SDC28662.1"/>
    <property type="molecule type" value="Genomic_DNA"/>
</dbReference>
<proteinExistence type="inferred from homology"/>
<keyword evidence="8 11" id="KW-0808">Transferase</keyword>
<evidence type="ECO:0000256" key="10">
    <source>
        <dbReference type="ARBA" id="ARBA00047340"/>
    </source>
</evidence>
<evidence type="ECO:0000256" key="2">
    <source>
        <dbReference type="ARBA" id="ARBA00005049"/>
    </source>
</evidence>
<dbReference type="FunFam" id="3.40.50.10210:FF:000001">
    <property type="entry name" value="Nicotinate-nucleotide--dimethylbenzimidazole phosphoribosyltransferase"/>
    <property type="match status" value="1"/>
</dbReference>
<evidence type="ECO:0000256" key="9">
    <source>
        <dbReference type="ARBA" id="ARBA00030686"/>
    </source>
</evidence>
<dbReference type="GO" id="GO:0008939">
    <property type="term" value="F:nicotinate-nucleotide-dimethylbenzimidazole phosphoribosyltransferase activity"/>
    <property type="evidence" value="ECO:0007669"/>
    <property type="project" value="UniProtKB-UniRule"/>
</dbReference>
<evidence type="ECO:0000256" key="8">
    <source>
        <dbReference type="ARBA" id="ARBA00022679"/>
    </source>
</evidence>
<dbReference type="SUPFAM" id="SSF52733">
    <property type="entry name" value="Nicotinate mononucleotide:5,6-dimethylbenzimidazole phosphoribosyltransferase (CobT)"/>
    <property type="match status" value="1"/>
</dbReference>
<evidence type="ECO:0000256" key="5">
    <source>
        <dbReference type="ARBA" id="ARBA00015486"/>
    </source>
</evidence>
<feature type="active site" description="Proton acceptor" evidence="11">
    <location>
        <position position="317"/>
    </location>
</feature>
<dbReference type="Gene3D" id="1.10.1610.10">
    <property type="match status" value="1"/>
</dbReference>
<accession>A0A1G6KC56</accession>
<dbReference type="InterPro" id="IPR017846">
    <property type="entry name" value="Nict_dMeBzImd_PRibTrfase_bact"/>
</dbReference>
<gene>
    <name evidence="11" type="primary">cobT</name>
    <name evidence="12" type="ORF">SAMN04488112_105181</name>
</gene>
<dbReference type="InterPro" id="IPR036087">
    <property type="entry name" value="Nict_dMeBzImd_PRibTrfase_sf"/>
</dbReference>
<dbReference type="InterPro" id="IPR003200">
    <property type="entry name" value="Nict_dMeBzImd_PRibTrfase"/>
</dbReference>